<feature type="compositionally biased region" description="Polar residues" evidence="1">
    <location>
        <begin position="165"/>
        <end position="176"/>
    </location>
</feature>
<feature type="compositionally biased region" description="Basic residues" evidence="1">
    <location>
        <begin position="234"/>
        <end position="244"/>
    </location>
</feature>
<feature type="compositionally biased region" description="Basic residues" evidence="1">
    <location>
        <begin position="298"/>
        <end position="315"/>
    </location>
</feature>
<dbReference type="Pfam" id="PF10539">
    <property type="entry name" value="Dev_Cell_Death"/>
    <property type="match status" value="1"/>
</dbReference>
<evidence type="ECO:0000256" key="1">
    <source>
        <dbReference type="SAM" id="MobiDB-lite"/>
    </source>
</evidence>
<evidence type="ECO:0000259" key="2">
    <source>
        <dbReference type="PROSITE" id="PS51222"/>
    </source>
</evidence>
<dbReference type="PANTHER" id="PTHR46444">
    <property type="entry name" value="DCD (DEVELOPMENT AND CELL DEATH) DOMAIN PROTEIN-RELATED"/>
    <property type="match status" value="1"/>
</dbReference>
<dbReference type="InterPro" id="IPR013989">
    <property type="entry name" value="Dev_and_cell_death_domain"/>
</dbReference>
<feature type="compositionally biased region" description="Basic and acidic residues" evidence="1">
    <location>
        <begin position="325"/>
        <end position="348"/>
    </location>
</feature>
<gene>
    <name evidence="4" type="primary">LOC104700162</name>
</gene>
<accession>A0ABM0SNS4</accession>
<feature type="region of interest" description="Disordered" evidence="1">
    <location>
        <begin position="1"/>
        <end position="50"/>
    </location>
</feature>
<organism evidence="3 4">
    <name type="scientific">Camelina sativa</name>
    <name type="common">False flax</name>
    <name type="synonym">Myagrum sativum</name>
    <dbReference type="NCBI Taxonomy" id="90675"/>
    <lineage>
        <taxon>Eukaryota</taxon>
        <taxon>Viridiplantae</taxon>
        <taxon>Streptophyta</taxon>
        <taxon>Embryophyta</taxon>
        <taxon>Tracheophyta</taxon>
        <taxon>Spermatophyta</taxon>
        <taxon>Magnoliopsida</taxon>
        <taxon>eudicotyledons</taxon>
        <taxon>Gunneridae</taxon>
        <taxon>Pentapetalae</taxon>
        <taxon>rosids</taxon>
        <taxon>malvids</taxon>
        <taxon>Brassicales</taxon>
        <taxon>Brassicaceae</taxon>
        <taxon>Camelineae</taxon>
        <taxon>Camelina</taxon>
    </lineage>
</organism>
<dbReference type="PROSITE" id="PS51222">
    <property type="entry name" value="DCD"/>
    <property type="match status" value="1"/>
</dbReference>
<dbReference type="GeneID" id="104700162"/>
<feature type="region of interest" description="Disordered" evidence="1">
    <location>
        <begin position="487"/>
        <end position="572"/>
    </location>
</feature>
<dbReference type="Proteomes" id="UP000694864">
    <property type="component" value="Chromosome 7"/>
</dbReference>
<reference evidence="4" key="2">
    <citation type="submission" date="2025-08" db="UniProtKB">
        <authorList>
            <consortium name="RefSeq"/>
        </authorList>
    </citation>
    <scope>IDENTIFICATION</scope>
    <source>
        <tissue evidence="4">Leaf</tissue>
    </source>
</reference>
<sequence>MELQDALKDENEKPIETSVASEKKNGEAVGEEADGKDENDEVVGTSAGEKSKAYDDFVETLVDLVAIKVPVEEENVIVEEPSLLDDSVEASSSGLNKPLGLPLKTKTIKKVKKLVKKKLRKGTAVQEENVAVEQGRTVGNSKEDDQIPEEPSLGGSEKGIKKVTTESVADSTQCSSGKDKDLETSVGGNDMEFQKDLGELAEASQPADDGENVVGGGEPSGMETLQQVKGKSSILKRQKGKKVKGTLAQGPKEGFDLDSVVSDKRDAGASSGGNVMEAKKAIDGSVDAKTGLAEDTRRKRKRQRKQVLGSNKKHRNEVVAAAADPTEHRTVEKKKQLVDDPEKGEMDKQGKAKIGGLIFMCNTKTRPDCFRFSVMGVQEKRKDYVMGIKPGLKLFLYDYDLKLLYGIFQASSAGGMKLERNAFGGSFPAQVRFKIFSDCLPLPESQFRTAIKENYNNKNKFKTELTNKQVFKLKKLFRPVTIPAQLTHKQPIPVPRDADRKRSDRDRYAPSSSRAHPTRTHERRRDSPPPRREEQLPRDLYLSEREYRTYGLRRRDTTQQYPIPPPDSSYDIVSRDRVRLDSYRSSVDHERLLRQAEIERHDRSREVRLVHLPERDYHMYDHQSSRRELLSRNSLDPPTSAVALDSYRRDPYHSYEYERAPRTFMASPRREDDDLYSRYVTADSLAEYYRSSSQRYPSITESELPPSLVSSRYAYSRSLPYSHR</sequence>
<dbReference type="PANTHER" id="PTHR46444:SF3">
    <property type="entry name" value="DCD (DEVELOPMENT AND CELL DEATH) DOMAIN PROTEIN"/>
    <property type="match status" value="1"/>
</dbReference>
<dbReference type="RefSeq" id="XP_010413929.1">
    <property type="nucleotide sequence ID" value="XM_010415627.2"/>
</dbReference>
<keyword evidence="3" id="KW-1185">Reference proteome</keyword>
<feature type="region of interest" description="Disordered" evidence="1">
    <location>
        <begin position="622"/>
        <end position="643"/>
    </location>
</feature>
<feature type="region of interest" description="Disordered" evidence="1">
    <location>
        <begin position="289"/>
        <end position="348"/>
    </location>
</feature>
<feature type="region of interest" description="Disordered" evidence="1">
    <location>
        <begin position="130"/>
        <end position="274"/>
    </location>
</feature>
<evidence type="ECO:0000313" key="4">
    <source>
        <dbReference type="RefSeq" id="XP_010413929.1"/>
    </source>
</evidence>
<reference evidence="3" key="1">
    <citation type="journal article" date="2014" name="Nat. Commun.">
        <title>The emerging biofuel crop Camelina sativa retains a highly undifferentiated hexaploid genome structure.</title>
        <authorList>
            <person name="Kagale S."/>
            <person name="Koh C."/>
            <person name="Nixon J."/>
            <person name="Bollina V."/>
            <person name="Clarke W.E."/>
            <person name="Tuteja R."/>
            <person name="Spillane C."/>
            <person name="Robinson S.J."/>
            <person name="Links M.G."/>
            <person name="Clarke C."/>
            <person name="Higgins E.E."/>
            <person name="Huebert T."/>
            <person name="Sharpe A.G."/>
            <person name="Parkin I.A."/>
        </authorList>
    </citation>
    <scope>NUCLEOTIDE SEQUENCE [LARGE SCALE GENOMIC DNA]</scope>
    <source>
        <strain evidence="3">cv. DH55</strain>
    </source>
</reference>
<feature type="compositionally biased region" description="Basic and acidic residues" evidence="1">
    <location>
        <begin position="1"/>
        <end position="26"/>
    </location>
</feature>
<protein>
    <submittedName>
        <fullName evidence="4">Uncharacterized protein LOC104700162</fullName>
    </submittedName>
</protein>
<feature type="compositionally biased region" description="Basic and acidic residues" evidence="1">
    <location>
        <begin position="519"/>
        <end position="557"/>
    </location>
</feature>
<feature type="domain" description="DCD" evidence="2">
    <location>
        <begin position="352"/>
        <end position="479"/>
    </location>
</feature>
<dbReference type="SMART" id="SM00767">
    <property type="entry name" value="DCD"/>
    <property type="match status" value="1"/>
</dbReference>
<feature type="compositionally biased region" description="Basic and acidic residues" evidence="1">
    <location>
        <begin position="496"/>
        <end position="508"/>
    </location>
</feature>
<proteinExistence type="predicted"/>
<evidence type="ECO:0000313" key="3">
    <source>
        <dbReference type="Proteomes" id="UP000694864"/>
    </source>
</evidence>
<name>A0ABM0SNS4_CAMSA</name>
<feature type="compositionally biased region" description="Acidic residues" evidence="1">
    <location>
        <begin position="29"/>
        <end position="41"/>
    </location>
</feature>